<feature type="domain" description="SMEK" evidence="2">
    <location>
        <begin position="13"/>
        <end position="146"/>
    </location>
</feature>
<sequence length="323" mass="36317">MPVNRSIYFNLCEERLSILCTRVELRGKLNILDFHLHSEDFYVGFLNLLFGYALKNINASAQNIEGIDLVDVAGRLVLQVSSTATKVKIESALGKDLSAYKGHNFKFMSISKDAKHLRSGTYANPHGLIFLPPQDVYDVSSVLNEILHLDIAKQQKIYDFLKRELKADTEKPLTETNLASIINIISEDDLLAAANFASVDAYNLDEKIELNKLDVSAEIIEDYKVYHPRIEQVYGVFDAAGKSKSKSVLDSLRHTYLKLSMTYSGDELFFKIVEAVVEKVQASANYVTMPLDELERNVNILAVDAFIRCKIFKEPKGIKNVAA</sequence>
<dbReference type="RefSeq" id="WP_227698212.1">
    <property type="nucleotide sequence ID" value="NZ_CP011110.1"/>
</dbReference>
<name>A0A0D5Y201_9PSED</name>
<dbReference type="NCBIfam" id="NF033859">
    <property type="entry name" value="SMEK_N"/>
    <property type="match status" value="1"/>
</dbReference>
<gene>
    <name evidence="3" type="ORF">PCL1606_35530</name>
</gene>
<evidence type="ECO:0000259" key="2">
    <source>
        <dbReference type="Pfam" id="PF21941"/>
    </source>
</evidence>
<dbReference type="Pfam" id="PF20275">
    <property type="entry name" value="CTD10"/>
    <property type="match status" value="1"/>
</dbReference>
<evidence type="ECO:0000313" key="3">
    <source>
        <dbReference type="EMBL" id="AKA25004.1"/>
    </source>
</evidence>
<organism evidence="3 4">
    <name type="scientific">Pseudomonas chlororaphis</name>
    <dbReference type="NCBI Taxonomy" id="587753"/>
    <lineage>
        <taxon>Bacteria</taxon>
        <taxon>Pseudomonadati</taxon>
        <taxon>Pseudomonadota</taxon>
        <taxon>Gammaproteobacteria</taxon>
        <taxon>Pseudomonadales</taxon>
        <taxon>Pseudomonadaceae</taxon>
        <taxon>Pseudomonas</taxon>
    </lineage>
</organism>
<feature type="domain" description="ABC-three component systems C-terminal" evidence="1">
    <location>
        <begin position="177"/>
        <end position="313"/>
    </location>
</feature>
<evidence type="ECO:0000259" key="1">
    <source>
        <dbReference type="Pfam" id="PF20275"/>
    </source>
</evidence>
<accession>A0A0D5Y201</accession>
<dbReference type="EMBL" id="CP011110">
    <property type="protein sequence ID" value="AKA25004.1"/>
    <property type="molecule type" value="Genomic_DNA"/>
</dbReference>
<evidence type="ECO:0008006" key="5">
    <source>
        <dbReference type="Google" id="ProtNLM"/>
    </source>
</evidence>
<dbReference type="Proteomes" id="UP000032748">
    <property type="component" value="Chromosome"/>
</dbReference>
<proteinExistence type="predicted"/>
<dbReference type="InterPro" id="IPR047740">
    <property type="entry name" value="SMEK_dom"/>
</dbReference>
<dbReference type="KEGG" id="pcz:PCL1606_35530"/>
<dbReference type="AlphaFoldDB" id="A0A0D5Y201"/>
<reference evidence="3 4" key="1">
    <citation type="journal article" date="2015" name="Mol. Plant Microbe Interact.">
        <title>Comparative Genomic Analysis of Pseudomonas chlororaphis PCL1606 Reveals New Insight into Antifungal Compounds Involved in Biocontrol.</title>
        <authorList>
            <person name="Calderon C.E."/>
            <person name="Ramos C."/>
            <person name="de Vicente A."/>
            <person name="Cazorla F.M."/>
        </authorList>
    </citation>
    <scope>NUCLEOTIDE SEQUENCE [LARGE SCALE GENOMIC DNA]</scope>
    <source>
        <strain evidence="3 4">PCL1606</strain>
    </source>
</reference>
<protein>
    <recommendedName>
        <fullName evidence="5">SMEK domain-containing protein</fullName>
    </recommendedName>
</protein>
<dbReference type="Pfam" id="PF21941">
    <property type="entry name" value="SMEK_N"/>
    <property type="match status" value="1"/>
</dbReference>
<evidence type="ECO:0000313" key="4">
    <source>
        <dbReference type="Proteomes" id="UP000032748"/>
    </source>
</evidence>
<dbReference type="PATRIC" id="fig|587753.10.peg.3541"/>
<dbReference type="InterPro" id="IPR046919">
    <property type="entry name" value="ABC-3C_CTD10"/>
</dbReference>